<evidence type="ECO:0000256" key="1">
    <source>
        <dbReference type="ARBA" id="ARBA00001966"/>
    </source>
</evidence>
<protein>
    <submittedName>
        <fullName evidence="8">PqqD family peptide modification chaperone</fullName>
    </submittedName>
</protein>
<dbReference type="InterPro" id="IPR050377">
    <property type="entry name" value="Radical_SAM_PqqE_MftC-like"/>
</dbReference>
<evidence type="ECO:0000313" key="8">
    <source>
        <dbReference type="EMBL" id="HIV23449.1"/>
    </source>
</evidence>
<accession>A0A9D1P0A1</accession>
<dbReference type="InterPro" id="IPR013785">
    <property type="entry name" value="Aldolase_TIM"/>
</dbReference>
<evidence type="ECO:0000256" key="4">
    <source>
        <dbReference type="ARBA" id="ARBA00022723"/>
    </source>
</evidence>
<evidence type="ECO:0000256" key="3">
    <source>
        <dbReference type="ARBA" id="ARBA00022691"/>
    </source>
</evidence>
<evidence type="ECO:0000259" key="7">
    <source>
        <dbReference type="PROSITE" id="PS51918"/>
    </source>
</evidence>
<dbReference type="SFLD" id="SFLDS00029">
    <property type="entry name" value="Radical_SAM"/>
    <property type="match status" value="1"/>
</dbReference>
<feature type="domain" description="Radical SAM core" evidence="7">
    <location>
        <begin position="121"/>
        <end position="332"/>
    </location>
</feature>
<keyword evidence="3" id="KW-0949">S-adenosyl-L-methionine</keyword>
<dbReference type="PROSITE" id="PS51918">
    <property type="entry name" value="RADICAL_SAM"/>
    <property type="match status" value="1"/>
</dbReference>
<proteinExistence type="predicted"/>
<keyword evidence="5" id="KW-0408">Iron</keyword>
<dbReference type="InterPro" id="IPR058240">
    <property type="entry name" value="rSAM_sf"/>
</dbReference>
<dbReference type="Gene3D" id="3.20.20.70">
    <property type="entry name" value="Aldolase class I"/>
    <property type="match status" value="1"/>
</dbReference>
<sequence>MRLHPDVYFQRYGAYTFLRHVGERRDFLYNDTAFAILKYVEEHPGCGCEELCRSLSLEFEAAQEELEQDVRAFAEELYASGILLKTEEVSDRCFSSARREEPPLPGGKSIRDLIQEQCCANNWLQNACLELTYRCNERCIHCYIDDPPCAGEELGFEAYKKILEELKEMGCMSVLLTGGEPLLHPDFLKIARYAKELRLMTDIYTNGLALRQELLKQLLLLKPNSISFSFYGGRAEIHDQITGVPGSFERSLEAMKACRKAGIDTYIKTVVMRQNAEDYEELLKLGKKMDVKVLSSLSIIPTHKGRSVASLRLPDAEAYRRILRLEYEYGNLVYQKEAVNRPDLICASGRSTLSVDPFGNVHPCNGSSLVLGNCRETPLAFIWEHSPLLREIRSLRYKDVSEACGSCPDRNWCSICMGGAMRENGKLAPGGDTCLIARAAREEFLSLGKLEGAAKS</sequence>
<dbReference type="Pfam" id="PF04055">
    <property type="entry name" value="Radical_SAM"/>
    <property type="match status" value="1"/>
</dbReference>
<evidence type="ECO:0000313" key="9">
    <source>
        <dbReference type="Proteomes" id="UP000886889"/>
    </source>
</evidence>
<dbReference type="PANTHER" id="PTHR11228">
    <property type="entry name" value="RADICAL SAM DOMAIN PROTEIN"/>
    <property type="match status" value="1"/>
</dbReference>
<dbReference type="GO" id="GO:0051536">
    <property type="term" value="F:iron-sulfur cluster binding"/>
    <property type="evidence" value="ECO:0007669"/>
    <property type="project" value="UniProtKB-KW"/>
</dbReference>
<dbReference type="SFLD" id="SFLDG01067">
    <property type="entry name" value="SPASM/twitch_domain_containing"/>
    <property type="match status" value="1"/>
</dbReference>
<dbReference type="InterPro" id="IPR007197">
    <property type="entry name" value="rSAM"/>
</dbReference>
<evidence type="ECO:0000256" key="6">
    <source>
        <dbReference type="ARBA" id="ARBA00023014"/>
    </source>
</evidence>
<dbReference type="SFLD" id="SFLDG01386">
    <property type="entry name" value="main_SPASM_domain-containing"/>
    <property type="match status" value="1"/>
</dbReference>
<dbReference type="GO" id="GO:0003824">
    <property type="term" value="F:catalytic activity"/>
    <property type="evidence" value="ECO:0007669"/>
    <property type="project" value="InterPro"/>
</dbReference>
<evidence type="ECO:0000256" key="5">
    <source>
        <dbReference type="ARBA" id="ARBA00023004"/>
    </source>
</evidence>
<dbReference type="AlphaFoldDB" id="A0A9D1P0A1"/>
<organism evidence="8 9">
    <name type="scientific">Candidatus Merdiplasma excrementigallinarum</name>
    <dbReference type="NCBI Taxonomy" id="2840864"/>
    <lineage>
        <taxon>Bacteria</taxon>
        <taxon>Bacillati</taxon>
        <taxon>Bacillota</taxon>
        <taxon>Clostridia</taxon>
        <taxon>Lachnospirales</taxon>
        <taxon>Lachnospiraceae</taxon>
        <taxon>Lachnospiraceae incertae sedis</taxon>
        <taxon>Candidatus Merdiplasma</taxon>
    </lineage>
</organism>
<dbReference type="InterPro" id="IPR023885">
    <property type="entry name" value="4Fe4S-binding_SPASM_dom"/>
</dbReference>
<comment type="cofactor">
    <cofactor evidence="1">
        <name>[4Fe-4S] cluster</name>
        <dbReference type="ChEBI" id="CHEBI:49883"/>
    </cofactor>
</comment>
<gene>
    <name evidence="8" type="ORF">IAC80_05870</name>
</gene>
<keyword evidence="4" id="KW-0479">Metal-binding</keyword>
<comment type="caution">
    <text evidence="8">The sequence shown here is derived from an EMBL/GenBank/DDBJ whole genome shotgun (WGS) entry which is preliminary data.</text>
</comment>
<dbReference type="GO" id="GO:0046872">
    <property type="term" value="F:metal ion binding"/>
    <property type="evidence" value="ECO:0007669"/>
    <property type="project" value="UniProtKB-KW"/>
</dbReference>
<dbReference type="InterPro" id="IPR006638">
    <property type="entry name" value="Elp3/MiaA/NifB-like_rSAM"/>
</dbReference>
<dbReference type="Pfam" id="PF13186">
    <property type="entry name" value="SPASM"/>
    <property type="match status" value="1"/>
</dbReference>
<keyword evidence="6" id="KW-0411">Iron-sulfur</keyword>
<dbReference type="CDD" id="cd01335">
    <property type="entry name" value="Radical_SAM"/>
    <property type="match status" value="1"/>
</dbReference>
<dbReference type="PANTHER" id="PTHR11228:SF7">
    <property type="entry name" value="PQQA PEPTIDE CYCLASE"/>
    <property type="match status" value="1"/>
</dbReference>
<dbReference type="InterPro" id="IPR034391">
    <property type="entry name" value="AdoMet-like_SPASM_containing"/>
</dbReference>
<dbReference type="EMBL" id="DVOS01000050">
    <property type="protein sequence ID" value="HIV23449.1"/>
    <property type="molecule type" value="Genomic_DNA"/>
</dbReference>
<evidence type="ECO:0000256" key="2">
    <source>
        <dbReference type="ARBA" id="ARBA00022485"/>
    </source>
</evidence>
<dbReference type="InterPro" id="IPR008792">
    <property type="entry name" value="PQQD"/>
</dbReference>
<dbReference type="Pfam" id="PF05402">
    <property type="entry name" value="PqqD"/>
    <property type="match status" value="1"/>
</dbReference>
<dbReference type="Proteomes" id="UP000886889">
    <property type="component" value="Unassembled WGS sequence"/>
</dbReference>
<dbReference type="SFLD" id="SFLDG01387">
    <property type="entry name" value="BtrN-like_SPASM_domain_contain"/>
    <property type="match status" value="1"/>
</dbReference>
<dbReference type="SMART" id="SM00729">
    <property type="entry name" value="Elp3"/>
    <property type="match status" value="1"/>
</dbReference>
<reference evidence="8" key="2">
    <citation type="journal article" date="2021" name="PeerJ">
        <title>Extensive microbial diversity within the chicken gut microbiome revealed by metagenomics and culture.</title>
        <authorList>
            <person name="Gilroy R."/>
            <person name="Ravi A."/>
            <person name="Getino M."/>
            <person name="Pursley I."/>
            <person name="Horton D.L."/>
            <person name="Alikhan N.F."/>
            <person name="Baker D."/>
            <person name="Gharbi K."/>
            <person name="Hall N."/>
            <person name="Watson M."/>
            <person name="Adriaenssens E.M."/>
            <person name="Foster-Nyarko E."/>
            <person name="Jarju S."/>
            <person name="Secka A."/>
            <person name="Antonio M."/>
            <person name="Oren A."/>
            <person name="Chaudhuri R.R."/>
            <person name="La Ragione R."/>
            <person name="Hildebrand F."/>
            <person name="Pallen M.J."/>
        </authorList>
    </citation>
    <scope>NUCLEOTIDE SEQUENCE</scope>
    <source>
        <strain evidence="8">ChiBcec6-7307</strain>
    </source>
</reference>
<dbReference type="SUPFAM" id="SSF102114">
    <property type="entry name" value="Radical SAM enzymes"/>
    <property type="match status" value="1"/>
</dbReference>
<reference evidence="8" key="1">
    <citation type="submission" date="2020-10" db="EMBL/GenBank/DDBJ databases">
        <authorList>
            <person name="Gilroy R."/>
        </authorList>
    </citation>
    <scope>NUCLEOTIDE SEQUENCE</scope>
    <source>
        <strain evidence="8">ChiBcec6-7307</strain>
    </source>
</reference>
<keyword evidence="2" id="KW-0004">4Fe-4S</keyword>
<name>A0A9D1P0A1_9FIRM</name>